<dbReference type="Proteomes" id="UP000799767">
    <property type="component" value="Unassembled WGS sequence"/>
</dbReference>
<dbReference type="SUPFAM" id="SSF57959">
    <property type="entry name" value="Leucine zipper domain"/>
    <property type="match status" value="1"/>
</dbReference>
<feature type="compositionally biased region" description="Pro residues" evidence="1">
    <location>
        <begin position="302"/>
        <end position="321"/>
    </location>
</feature>
<evidence type="ECO:0000313" key="3">
    <source>
        <dbReference type="EMBL" id="KAF2483885.1"/>
    </source>
</evidence>
<sequence length="338" mass="36479">MATASVVHPRQPSSSASPTTSYSSHTGQASPASRYESTGLTTLSGPYTTNGEIQIGGARTASAFEQHHPASIPISSSGAQSVYQMMTLETSSGTVQLPVDVQAASRVADEKRRRNAGASARFRQRRKEKEREAATTIAALQQDVKELSEQVTFYRGERTYFAQVLSQMPGGERHLSRPPSPRHHHRRHHAMPPHPPSDSEGYGYTSMPDHEARSPNEGRNVRRRTSAYSLPPPPPPPPQQQPPSMPPPPPQAVFHGQPGRGTAQSMSTGPLPSPLTLEPLPPPPSHFAPSSFAQQQQQQQGPPGPPPPVMQAYPQPGPFNPYAPDRRTSGAPGPKREG</sequence>
<feature type="region of interest" description="Disordered" evidence="1">
    <location>
        <begin position="164"/>
        <end position="338"/>
    </location>
</feature>
<dbReference type="InterPro" id="IPR004827">
    <property type="entry name" value="bZIP"/>
</dbReference>
<evidence type="ECO:0000259" key="2">
    <source>
        <dbReference type="PROSITE" id="PS00036"/>
    </source>
</evidence>
<feature type="region of interest" description="Disordered" evidence="1">
    <location>
        <begin position="106"/>
        <end position="134"/>
    </location>
</feature>
<reference evidence="3" key="1">
    <citation type="journal article" date="2020" name="Stud. Mycol.">
        <title>101 Dothideomycetes genomes: a test case for predicting lifestyles and emergence of pathogens.</title>
        <authorList>
            <person name="Haridas S."/>
            <person name="Albert R."/>
            <person name="Binder M."/>
            <person name="Bloem J."/>
            <person name="Labutti K."/>
            <person name="Salamov A."/>
            <person name="Andreopoulos B."/>
            <person name="Baker S."/>
            <person name="Barry K."/>
            <person name="Bills G."/>
            <person name="Bluhm B."/>
            <person name="Cannon C."/>
            <person name="Castanera R."/>
            <person name="Culley D."/>
            <person name="Daum C."/>
            <person name="Ezra D."/>
            <person name="Gonzalez J."/>
            <person name="Henrissat B."/>
            <person name="Kuo A."/>
            <person name="Liang C."/>
            <person name="Lipzen A."/>
            <person name="Lutzoni F."/>
            <person name="Magnuson J."/>
            <person name="Mondo S."/>
            <person name="Nolan M."/>
            <person name="Ohm R."/>
            <person name="Pangilinan J."/>
            <person name="Park H.-J."/>
            <person name="Ramirez L."/>
            <person name="Alfaro M."/>
            <person name="Sun H."/>
            <person name="Tritt A."/>
            <person name="Yoshinaga Y."/>
            <person name="Zwiers L.-H."/>
            <person name="Turgeon B."/>
            <person name="Goodwin S."/>
            <person name="Spatafora J."/>
            <person name="Crous P."/>
            <person name="Grigoriev I."/>
        </authorList>
    </citation>
    <scope>NUCLEOTIDE SEQUENCE</scope>
    <source>
        <strain evidence="3">CBS 113389</strain>
    </source>
</reference>
<accession>A0A6A6PV95</accession>
<dbReference type="AlphaFoldDB" id="A0A6A6PV95"/>
<dbReference type="Pfam" id="PF07716">
    <property type="entry name" value="bZIP_2"/>
    <property type="match status" value="1"/>
</dbReference>
<evidence type="ECO:0000256" key="1">
    <source>
        <dbReference type="SAM" id="MobiDB-lite"/>
    </source>
</evidence>
<feature type="region of interest" description="Disordered" evidence="1">
    <location>
        <begin position="1"/>
        <end position="61"/>
    </location>
</feature>
<feature type="compositionally biased region" description="Basic and acidic residues" evidence="1">
    <location>
        <begin position="324"/>
        <end position="338"/>
    </location>
</feature>
<dbReference type="SMART" id="SM00338">
    <property type="entry name" value="BRLZ"/>
    <property type="match status" value="1"/>
</dbReference>
<dbReference type="OrthoDB" id="2247093at2759"/>
<evidence type="ECO:0000313" key="4">
    <source>
        <dbReference type="Proteomes" id="UP000799767"/>
    </source>
</evidence>
<gene>
    <name evidence="3" type="ORF">BDY17DRAFT_309248</name>
</gene>
<feature type="compositionally biased region" description="Basic and acidic residues" evidence="1">
    <location>
        <begin position="208"/>
        <end position="220"/>
    </location>
</feature>
<dbReference type="InterPro" id="IPR046347">
    <property type="entry name" value="bZIP_sf"/>
</dbReference>
<protein>
    <recommendedName>
        <fullName evidence="2">BZIP domain-containing protein</fullName>
    </recommendedName>
</protein>
<feature type="compositionally biased region" description="Polar residues" evidence="1">
    <location>
        <begin position="25"/>
        <end position="52"/>
    </location>
</feature>
<feature type="compositionally biased region" description="Low complexity" evidence="1">
    <location>
        <begin position="287"/>
        <end position="301"/>
    </location>
</feature>
<dbReference type="EMBL" id="MU001634">
    <property type="protein sequence ID" value="KAF2483885.1"/>
    <property type="molecule type" value="Genomic_DNA"/>
</dbReference>
<feature type="compositionally biased region" description="Pro residues" evidence="1">
    <location>
        <begin position="230"/>
        <end position="251"/>
    </location>
</feature>
<feature type="compositionally biased region" description="Low complexity" evidence="1">
    <location>
        <begin position="12"/>
        <end position="24"/>
    </location>
</feature>
<feature type="domain" description="BZIP" evidence="2">
    <location>
        <begin position="111"/>
        <end position="125"/>
    </location>
</feature>
<name>A0A6A6PV95_9PEZI</name>
<proteinExistence type="predicted"/>
<dbReference type="GO" id="GO:0003700">
    <property type="term" value="F:DNA-binding transcription factor activity"/>
    <property type="evidence" value="ECO:0007669"/>
    <property type="project" value="InterPro"/>
</dbReference>
<dbReference type="RefSeq" id="XP_033590455.1">
    <property type="nucleotide sequence ID" value="XM_033735308.1"/>
</dbReference>
<dbReference type="PROSITE" id="PS00036">
    <property type="entry name" value="BZIP_BASIC"/>
    <property type="match status" value="1"/>
</dbReference>
<dbReference type="GeneID" id="54476310"/>
<dbReference type="Gene3D" id="1.20.5.170">
    <property type="match status" value="1"/>
</dbReference>
<keyword evidence="4" id="KW-1185">Reference proteome</keyword>
<organism evidence="3 4">
    <name type="scientific">Neohortaea acidophila</name>
    <dbReference type="NCBI Taxonomy" id="245834"/>
    <lineage>
        <taxon>Eukaryota</taxon>
        <taxon>Fungi</taxon>
        <taxon>Dikarya</taxon>
        <taxon>Ascomycota</taxon>
        <taxon>Pezizomycotina</taxon>
        <taxon>Dothideomycetes</taxon>
        <taxon>Dothideomycetidae</taxon>
        <taxon>Mycosphaerellales</taxon>
        <taxon>Teratosphaeriaceae</taxon>
        <taxon>Neohortaea</taxon>
    </lineage>
</organism>
<feature type="compositionally biased region" description="Basic residues" evidence="1">
    <location>
        <begin position="180"/>
        <end position="191"/>
    </location>
</feature>
<dbReference type="CDD" id="cd14705">
    <property type="entry name" value="bZIP_Zip1"/>
    <property type="match status" value="1"/>
</dbReference>